<name>A0ABX9ATS7_9ENTR</name>
<accession>A0ABX9ATS7</accession>
<sequence>MNGSVYRDTYTTAAREMAEQATFNRLSKSMPEAAAHKLAKETADRAAAVAGKTAFVGTMASTAQGQGGIDMHDEINALSFNELMNSSSFQKAFTAIDTDPNNSNLDDMQKTDNGTQPGSRAGRRVSAMSVSLSERLACNRVGCCRCCGCRAGIMGRPQIYN</sequence>
<organism evidence="2 3">
    <name type="scientific">Symbiopectobacterium purcellii</name>
    <dbReference type="NCBI Taxonomy" id="2871826"/>
    <lineage>
        <taxon>Bacteria</taxon>
        <taxon>Pseudomonadati</taxon>
        <taxon>Pseudomonadota</taxon>
        <taxon>Gammaproteobacteria</taxon>
        <taxon>Enterobacterales</taxon>
        <taxon>Enterobacteriaceae</taxon>
    </lineage>
</organism>
<proteinExistence type="predicted"/>
<dbReference type="Proteomes" id="UP000825886">
    <property type="component" value="Chromosome"/>
</dbReference>
<feature type="region of interest" description="Disordered" evidence="1">
    <location>
        <begin position="99"/>
        <end position="125"/>
    </location>
</feature>
<reference evidence="2 3" key="1">
    <citation type="submission" date="2021-08" db="EMBL/GenBank/DDBJ databases">
        <title>Culture and genomic analysis of Symbiopectobacterium purcellii sp. nov. gen. nov., isolated from the leafhopper Empoasca decipiens.</title>
        <authorList>
            <person name="Nadal-Jimenez P."/>
            <person name="Siozios S."/>
            <person name="Halliday N."/>
            <person name="Camara M."/>
            <person name="Hurst G.D.D."/>
        </authorList>
    </citation>
    <scope>NUCLEOTIDE SEQUENCE [LARGE SCALE GENOMIC DNA]</scope>
    <source>
        <strain evidence="2 3">SyEd1</strain>
    </source>
</reference>
<evidence type="ECO:0000313" key="2">
    <source>
        <dbReference type="EMBL" id="QZN97771.1"/>
    </source>
</evidence>
<feature type="compositionally biased region" description="Polar residues" evidence="1">
    <location>
        <begin position="99"/>
        <end position="118"/>
    </location>
</feature>
<protein>
    <submittedName>
        <fullName evidence="2">Uncharacterized protein</fullName>
    </submittedName>
</protein>
<keyword evidence="3" id="KW-1185">Reference proteome</keyword>
<dbReference type="RefSeq" id="WP_222160802.1">
    <property type="nucleotide sequence ID" value="NZ_CP081864.1"/>
</dbReference>
<dbReference type="EMBL" id="CP081864">
    <property type="protein sequence ID" value="QZN97771.1"/>
    <property type="molecule type" value="Genomic_DNA"/>
</dbReference>
<gene>
    <name evidence="2" type="ORF">K6K13_10960</name>
</gene>
<evidence type="ECO:0000256" key="1">
    <source>
        <dbReference type="SAM" id="MobiDB-lite"/>
    </source>
</evidence>
<evidence type="ECO:0000313" key="3">
    <source>
        <dbReference type="Proteomes" id="UP000825886"/>
    </source>
</evidence>